<sequence length="50" mass="5815">MGRNNERNIKKHNDKLHKAQAKTKQAELSRKEKLKEIVKKFNENNPSAGN</sequence>
<feature type="region of interest" description="Disordered" evidence="1">
    <location>
        <begin position="1"/>
        <end position="31"/>
    </location>
</feature>
<feature type="compositionally biased region" description="Basic residues" evidence="1">
    <location>
        <begin position="9"/>
        <end position="21"/>
    </location>
</feature>
<dbReference type="EMBL" id="JBELQA010000006">
    <property type="protein sequence ID" value="MFL9831418.1"/>
    <property type="molecule type" value="Genomic_DNA"/>
</dbReference>
<evidence type="ECO:0000313" key="2">
    <source>
        <dbReference type="EMBL" id="MFL9831418.1"/>
    </source>
</evidence>
<accession>A0ABW8XU40</accession>
<organism evidence="2 3">
    <name type="scientific">Flavobacterium plantiphilum</name>
    <dbReference type="NCBI Taxonomy" id="3163297"/>
    <lineage>
        <taxon>Bacteria</taxon>
        <taxon>Pseudomonadati</taxon>
        <taxon>Bacteroidota</taxon>
        <taxon>Flavobacteriia</taxon>
        <taxon>Flavobacteriales</taxon>
        <taxon>Flavobacteriaceae</taxon>
        <taxon>Flavobacterium</taxon>
    </lineage>
</organism>
<reference evidence="2 3" key="1">
    <citation type="submission" date="2024-06" db="EMBL/GenBank/DDBJ databases">
        <authorList>
            <person name="Kaempfer P."/>
            <person name="Viver T."/>
        </authorList>
    </citation>
    <scope>NUCLEOTIDE SEQUENCE [LARGE SCALE GENOMIC DNA]</scope>
    <source>
        <strain evidence="2 3">ST-87</strain>
    </source>
</reference>
<proteinExistence type="predicted"/>
<comment type="caution">
    <text evidence="2">The sequence shown here is derived from an EMBL/GenBank/DDBJ whole genome shotgun (WGS) entry which is preliminary data.</text>
</comment>
<evidence type="ECO:0000313" key="3">
    <source>
        <dbReference type="Proteomes" id="UP001629260"/>
    </source>
</evidence>
<evidence type="ECO:0000256" key="1">
    <source>
        <dbReference type="SAM" id="MobiDB-lite"/>
    </source>
</evidence>
<gene>
    <name evidence="2" type="ORF">ABS764_11215</name>
</gene>
<dbReference type="Proteomes" id="UP001629260">
    <property type="component" value="Unassembled WGS sequence"/>
</dbReference>
<name>A0ABW8XU40_9FLAO</name>
<keyword evidence="3" id="KW-1185">Reference proteome</keyword>
<dbReference type="RefSeq" id="WP_408081891.1">
    <property type="nucleotide sequence ID" value="NZ_JBELQA010000006.1"/>
</dbReference>
<protein>
    <submittedName>
        <fullName evidence="2">Uncharacterized protein</fullName>
    </submittedName>
</protein>